<evidence type="ECO:0000259" key="1">
    <source>
        <dbReference type="Pfam" id="PF13577"/>
    </source>
</evidence>
<name>A0ABP9KVJ1_9NOCA</name>
<evidence type="ECO:0000313" key="2">
    <source>
        <dbReference type="EMBL" id="GAA5064941.1"/>
    </source>
</evidence>
<dbReference type="SUPFAM" id="SSF54427">
    <property type="entry name" value="NTF2-like"/>
    <property type="match status" value="1"/>
</dbReference>
<sequence>MDDMTATFASMLERIQAIEDRLAIQSLIATHPLSADTGAPPLLERIYAEDAVFDRGPGLSGATDRNAIIDMMWCEPHRQAIAGGLAHFGSPPLIELDGDKASAVSYSMLVTPDRDGEERELPNHGMSTGYRIHRVLVNRWTLSRIADDWKIIARKIAPADGAGPALDLLREWAH</sequence>
<keyword evidence="3" id="KW-1185">Reference proteome</keyword>
<dbReference type="InterPro" id="IPR037401">
    <property type="entry name" value="SnoaL-like"/>
</dbReference>
<dbReference type="Proteomes" id="UP001500603">
    <property type="component" value="Unassembled WGS sequence"/>
</dbReference>
<dbReference type="EMBL" id="BAABJM010000006">
    <property type="protein sequence ID" value="GAA5064941.1"/>
    <property type="molecule type" value="Genomic_DNA"/>
</dbReference>
<dbReference type="Pfam" id="PF13577">
    <property type="entry name" value="SnoaL_4"/>
    <property type="match status" value="1"/>
</dbReference>
<dbReference type="Gene3D" id="3.10.450.50">
    <property type="match status" value="1"/>
</dbReference>
<dbReference type="InterPro" id="IPR032710">
    <property type="entry name" value="NTF2-like_dom_sf"/>
</dbReference>
<reference evidence="3" key="1">
    <citation type="journal article" date="2019" name="Int. J. Syst. Evol. Microbiol.">
        <title>The Global Catalogue of Microorganisms (GCM) 10K type strain sequencing project: providing services to taxonomists for standard genome sequencing and annotation.</title>
        <authorList>
            <consortium name="The Broad Institute Genomics Platform"/>
            <consortium name="The Broad Institute Genome Sequencing Center for Infectious Disease"/>
            <person name="Wu L."/>
            <person name="Ma J."/>
        </authorList>
    </citation>
    <scope>NUCLEOTIDE SEQUENCE [LARGE SCALE GENOMIC DNA]</scope>
    <source>
        <strain evidence="3">JCM 18298</strain>
    </source>
</reference>
<organism evidence="2 3">
    <name type="scientific">Nocardia callitridis</name>
    <dbReference type="NCBI Taxonomy" id="648753"/>
    <lineage>
        <taxon>Bacteria</taxon>
        <taxon>Bacillati</taxon>
        <taxon>Actinomycetota</taxon>
        <taxon>Actinomycetes</taxon>
        <taxon>Mycobacteriales</taxon>
        <taxon>Nocardiaceae</taxon>
        <taxon>Nocardia</taxon>
    </lineage>
</organism>
<comment type="caution">
    <text evidence="2">The sequence shown here is derived from an EMBL/GenBank/DDBJ whole genome shotgun (WGS) entry which is preliminary data.</text>
</comment>
<proteinExistence type="predicted"/>
<protein>
    <submittedName>
        <fullName evidence="2">Nuclear transport factor 2 family protein</fullName>
    </submittedName>
</protein>
<gene>
    <name evidence="2" type="ORF">GCM10023318_51470</name>
</gene>
<feature type="domain" description="SnoaL-like" evidence="1">
    <location>
        <begin position="17"/>
        <end position="155"/>
    </location>
</feature>
<accession>A0ABP9KVJ1</accession>
<evidence type="ECO:0000313" key="3">
    <source>
        <dbReference type="Proteomes" id="UP001500603"/>
    </source>
</evidence>